<protein>
    <submittedName>
        <fullName evidence="2">Uncharacterized protein</fullName>
    </submittedName>
</protein>
<feature type="compositionally biased region" description="Basic residues" evidence="1">
    <location>
        <begin position="199"/>
        <end position="217"/>
    </location>
</feature>
<gene>
    <name evidence="2" type="ORF">SAMN05421854_106191</name>
</gene>
<feature type="compositionally biased region" description="Basic residues" evidence="1">
    <location>
        <begin position="15"/>
        <end position="27"/>
    </location>
</feature>
<dbReference type="Proteomes" id="UP000199137">
    <property type="component" value="Unassembled WGS sequence"/>
</dbReference>
<dbReference type="AlphaFoldDB" id="A0A1I5S532"/>
<feature type="compositionally biased region" description="Low complexity" evidence="1">
    <location>
        <begin position="44"/>
        <end position="70"/>
    </location>
</feature>
<dbReference type="STRING" id="112413.SAMN05421854_106191"/>
<evidence type="ECO:0000313" key="2">
    <source>
        <dbReference type="EMBL" id="SFP65875.1"/>
    </source>
</evidence>
<accession>A0A1I5S532</accession>
<name>A0A1I5S532_9PSEU</name>
<evidence type="ECO:0000313" key="3">
    <source>
        <dbReference type="Proteomes" id="UP000199137"/>
    </source>
</evidence>
<reference evidence="2 3" key="1">
    <citation type="submission" date="2016-10" db="EMBL/GenBank/DDBJ databases">
        <authorList>
            <person name="de Groot N.N."/>
        </authorList>
    </citation>
    <scope>NUCLEOTIDE SEQUENCE [LARGE SCALE GENOMIC DNA]</scope>
    <source>
        <strain evidence="2 3">DSM 44637</strain>
    </source>
</reference>
<dbReference type="EMBL" id="FOWC01000006">
    <property type="protein sequence ID" value="SFP65875.1"/>
    <property type="molecule type" value="Genomic_DNA"/>
</dbReference>
<feature type="region of interest" description="Disordered" evidence="1">
    <location>
        <begin position="192"/>
        <end position="256"/>
    </location>
</feature>
<evidence type="ECO:0000256" key="1">
    <source>
        <dbReference type="SAM" id="MobiDB-lite"/>
    </source>
</evidence>
<organism evidence="2 3">
    <name type="scientific">Amycolatopsis rubida</name>
    <dbReference type="NCBI Taxonomy" id="112413"/>
    <lineage>
        <taxon>Bacteria</taxon>
        <taxon>Bacillati</taxon>
        <taxon>Actinomycetota</taxon>
        <taxon>Actinomycetes</taxon>
        <taxon>Pseudonocardiales</taxon>
        <taxon>Pseudonocardiaceae</taxon>
        <taxon>Amycolatopsis</taxon>
    </lineage>
</organism>
<feature type="region of interest" description="Disordered" evidence="1">
    <location>
        <begin position="1"/>
        <end position="90"/>
    </location>
</feature>
<proteinExistence type="predicted"/>
<sequence>MTLRNSRALRDRRLPRPPPVRRSRRPLPRLPGTRAAPMRRRPRLLASPGSSGAVRGRVRGLPGRRFPLPAAQHGLRRPDPGLLRGRDGRPQRGSLLFGRFGIRLLTIVATAYGPPAFPGGFWPALIPAAVAPMVGSGEMVFERGKAGVVQFVENHREEPVEPGVLADERAPLALSASAQTGADGLRRRVRENLEPRFPRLPHRHRRLGPISGSRRKASGSAGPAPIPGSPTKETRSPGREPAAAAGTLPASPRAGR</sequence>
<feature type="compositionally biased region" description="Basic and acidic residues" evidence="1">
    <location>
        <begin position="76"/>
        <end position="90"/>
    </location>
</feature>